<dbReference type="EMBL" id="JAPWDV010000001">
    <property type="protein sequence ID" value="KAJ6222878.1"/>
    <property type="molecule type" value="Genomic_DNA"/>
</dbReference>
<feature type="compositionally biased region" description="Polar residues" evidence="3">
    <location>
        <begin position="161"/>
        <end position="175"/>
    </location>
</feature>
<evidence type="ECO:0000256" key="2">
    <source>
        <dbReference type="ARBA" id="ARBA00031894"/>
    </source>
</evidence>
<evidence type="ECO:0000256" key="3">
    <source>
        <dbReference type="SAM" id="MobiDB-lite"/>
    </source>
</evidence>
<name>A0A9Q0RNY0_BLOTA</name>
<feature type="compositionally biased region" description="Basic and acidic residues" evidence="3">
    <location>
        <begin position="114"/>
        <end position="129"/>
    </location>
</feature>
<sequence length="253" mass="28196">MKVIPSSLQSNVIKNAEFVPGFEGLAEQLASTTLPRSPQTSPQSTKSTETSTRTNQRERNENRTSQNSPNINASRKANASPKRPLGDSPEDYQSTSQKAQKNQGKQTKLNQSRTKLEISGRNLSKEQQARRLRCKPSRTQKNHLTKETNNQLEENLDAKQALSNSCSTTQNSSAKTHNKKRRFIQTIFAMSSREGGKKKPLKAPKKADKDMDEADLEFKKKKQEEAKKLKEMQSKAAQKGPLTGGGIKKSGKK</sequence>
<dbReference type="Pfam" id="PF09072">
    <property type="entry name" value="TMA7"/>
    <property type="match status" value="1"/>
</dbReference>
<gene>
    <name evidence="4" type="ORF">RDWZM_001423</name>
</gene>
<feature type="region of interest" description="Disordered" evidence="3">
    <location>
        <begin position="29"/>
        <end position="253"/>
    </location>
</feature>
<feature type="compositionally biased region" description="Gly residues" evidence="3">
    <location>
        <begin position="242"/>
        <end position="253"/>
    </location>
</feature>
<evidence type="ECO:0000313" key="4">
    <source>
        <dbReference type="EMBL" id="KAJ6222878.1"/>
    </source>
</evidence>
<feature type="compositionally biased region" description="Polar residues" evidence="3">
    <location>
        <begin position="91"/>
        <end position="113"/>
    </location>
</feature>
<dbReference type="OrthoDB" id="3052842at2759"/>
<dbReference type="Proteomes" id="UP001142055">
    <property type="component" value="Chromosome 1"/>
</dbReference>
<feature type="compositionally biased region" description="Low complexity" evidence="3">
    <location>
        <begin position="31"/>
        <end position="54"/>
    </location>
</feature>
<comment type="caution">
    <text evidence="4">The sequence shown here is derived from an EMBL/GenBank/DDBJ whole genome shotgun (WGS) entry which is preliminary data.</text>
</comment>
<evidence type="ECO:0000256" key="1">
    <source>
        <dbReference type="ARBA" id="ARBA00015581"/>
    </source>
</evidence>
<accession>A0A9Q0RNY0</accession>
<feature type="compositionally biased region" description="Basic and acidic residues" evidence="3">
    <location>
        <begin position="216"/>
        <end position="233"/>
    </location>
</feature>
<proteinExistence type="predicted"/>
<feature type="compositionally biased region" description="Basic residues" evidence="3">
    <location>
        <begin position="130"/>
        <end position="143"/>
    </location>
</feature>
<evidence type="ECO:0000313" key="5">
    <source>
        <dbReference type="Proteomes" id="UP001142055"/>
    </source>
</evidence>
<reference evidence="4" key="1">
    <citation type="submission" date="2022-12" db="EMBL/GenBank/DDBJ databases">
        <title>Genome assemblies of Blomia tropicalis.</title>
        <authorList>
            <person name="Cui Y."/>
        </authorList>
    </citation>
    <scope>NUCLEOTIDE SEQUENCE</scope>
    <source>
        <tissue evidence="4">Adult mites</tissue>
    </source>
</reference>
<organism evidence="4 5">
    <name type="scientific">Blomia tropicalis</name>
    <name type="common">Mite</name>
    <dbReference type="NCBI Taxonomy" id="40697"/>
    <lineage>
        <taxon>Eukaryota</taxon>
        <taxon>Metazoa</taxon>
        <taxon>Ecdysozoa</taxon>
        <taxon>Arthropoda</taxon>
        <taxon>Chelicerata</taxon>
        <taxon>Arachnida</taxon>
        <taxon>Acari</taxon>
        <taxon>Acariformes</taxon>
        <taxon>Sarcoptiformes</taxon>
        <taxon>Astigmata</taxon>
        <taxon>Glycyphagoidea</taxon>
        <taxon>Echimyopodidae</taxon>
        <taxon>Blomia</taxon>
    </lineage>
</organism>
<dbReference type="InterPro" id="IPR015157">
    <property type="entry name" value="TMA7"/>
</dbReference>
<dbReference type="AlphaFoldDB" id="A0A9Q0RNY0"/>
<dbReference type="PANTHER" id="PTHR28632">
    <property type="entry name" value="TRANSLATION MACHINERY-ASSOCIATED PROTEIN 7"/>
    <property type="match status" value="1"/>
</dbReference>
<keyword evidence="5" id="KW-1185">Reference proteome</keyword>
<protein>
    <recommendedName>
        <fullName evidence="1">Translation machinery-associated protein 7 homolog</fullName>
    </recommendedName>
    <alternativeName>
        <fullName evidence="2">Coiled-coil domain-containing protein 72 homolog</fullName>
    </alternativeName>
</protein>